<protein>
    <submittedName>
        <fullName evidence="1">Uncharacterized protein</fullName>
    </submittedName>
</protein>
<gene>
    <name evidence="1" type="ORF">PLEPLA_LOCUS19021</name>
</gene>
<sequence length="125" mass="14199">MRVGGRCAVFQISSRHMKIPHRTHQSLTRTTHCSRPCPRLFDLSKPRRRNTQGPTVLPNHTSTLRTPACYGQAADRQPCNLALRLYNHDLTRMASGGMSWKSSQRFLQHCSHCRLMRSAASGFPL</sequence>
<proteinExistence type="predicted"/>
<name>A0A9N7YGW2_PLEPL</name>
<evidence type="ECO:0000313" key="2">
    <source>
        <dbReference type="Proteomes" id="UP001153269"/>
    </source>
</evidence>
<reference evidence="1" key="1">
    <citation type="submission" date="2020-03" db="EMBL/GenBank/DDBJ databases">
        <authorList>
            <person name="Weist P."/>
        </authorList>
    </citation>
    <scope>NUCLEOTIDE SEQUENCE</scope>
</reference>
<organism evidence="1 2">
    <name type="scientific">Pleuronectes platessa</name>
    <name type="common">European plaice</name>
    <dbReference type="NCBI Taxonomy" id="8262"/>
    <lineage>
        <taxon>Eukaryota</taxon>
        <taxon>Metazoa</taxon>
        <taxon>Chordata</taxon>
        <taxon>Craniata</taxon>
        <taxon>Vertebrata</taxon>
        <taxon>Euteleostomi</taxon>
        <taxon>Actinopterygii</taxon>
        <taxon>Neopterygii</taxon>
        <taxon>Teleostei</taxon>
        <taxon>Neoteleostei</taxon>
        <taxon>Acanthomorphata</taxon>
        <taxon>Carangaria</taxon>
        <taxon>Pleuronectiformes</taxon>
        <taxon>Pleuronectoidei</taxon>
        <taxon>Pleuronectidae</taxon>
        <taxon>Pleuronectes</taxon>
    </lineage>
</organism>
<dbReference type="Proteomes" id="UP001153269">
    <property type="component" value="Unassembled WGS sequence"/>
</dbReference>
<accession>A0A9N7YGW2</accession>
<dbReference type="AlphaFoldDB" id="A0A9N7YGW2"/>
<evidence type="ECO:0000313" key="1">
    <source>
        <dbReference type="EMBL" id="CAB1431025.1"/>
    </source>
</evidence>
<keyword evidence="2" id="KW-1185">Reference proteome</keyword>
<dbReference type="EMBL" id="CADEAL010001299">
    <property type="protein sequence ID" value="CAB1431025.1"/>
    <property type="molecule type" value="Genomic_DNA"/>
</dbReference>
<comment type="caution">
    <text evidence="1">The sequence shown here is derived from an EMBL/GenBank/DDBJ whole genome shotgun (WGS) entry which is preliminary data.</text>
</comment>